<dbReference type="InterPro" id="IPR039672">
    <property type="entry name" value="MFS_2"/>
</dbReference>
<comment type="similarity">
    <text evidence="1">Belongs to the sodium:galactoside symporter (TC 2.A.2) family.</text>
</comment>
<name>A0ABT2NPN3_9RHOB</name>
<proteinExistence type="inferred from homology"/>
<reference evidence="4" key="1">
    <citation type="submission" date="2023-07" db="EMBL/GenBank/DDBJ databases">
        <title>Defluviimonas sediminis sp. nov., isolated from mangrove sediment.</title>
        <authorList>
            <person name="Liu L."/>
            <person name="Li J."/>
            <person name="Huang Y."/>
            <person name="Pan J."/>
            <person name="Li M."/>
        </authorList>
    </citation>
    <scope>NUCLEOTIDE SEQUENCE [LARGE SCALE GENOMIC DNA]</scope>
    <source>
        <strain evidence="4">FT324</strain>
    </source>
</reference>
<dbReference type="PANTHER" id="PTHR11328:SF24">
    <property type="entry name" value="MAJOR FACILITATOR SUPERFAMILY (MFS) PROFILE DOMAIN-CONTAINING PROTEIN"/>
    <property type="match status" value="1"/>
</dbReference>
<feature type="transmembrane region" description="Helical" evidence="2">
    <location>
        <begin position="239"/>
        <end position="261"/>
    </location>
</feature>
<evidence type="ECO:0000256" key="1">
    <source>
        <dbReference type="ARBA" id="ARBA00009617"/>
    </source>
</evidence>
<feature type="transmembrane region" description="Helical" evidence="2">
    <location>
        <begin position="143"/>
        <end position="163"/>
    </location>
</feature>
<evidence type="ECO:0000313" key="4">
    <source>
        <dbReference type="Proteomes" id="UP001205601"/>
    </source>
</evidence>
<feature type="transmembrane region" description="Helical" evidence="2">
    <location>
        <begin position="378"/>
        <end position="397"/>
    </location>
</feature>
<accession>A0ABT2NPN3</accession>
<sequence>MLAGKTALFAALIAAAGLPLYIHLPRFATAELGLSLSAVGTILIALRIVDFVQDPALGWLVDRLPRWRAALAAAAAFGLSTGFLLLFVVAPPVRADLWMALALLLLFTAYSLATILLYGQGIALAEATGGSGHLRIAAYRESGIIAGVVLAAAAPSLLALTAVDPYRSFGLLLAGAAALVWAATRDLWSLPRAVSPGTGLARLHAAGAAPLLLLALVNALPVALTSTLFLFFVEDRLALAGSAGLFLILFFASAGLSAPFWARAAGRHGARTILLAGMSLSVAAFIGAAGVPAGAAAAFAAICIASGAALGAEMVVLPALFSARLSAAALPGGQAFGLWAFVAKAALALAAVTSLPFLEVSGYRPGGPNPAEALAALTFAYAILPCILKLAAIALVVRLPERAIKT</sequence>
<dbReference type="Pfam" id="PF13347">
    <property type="entry name" value="MFS_2"/>
    <property type="match status" value="1"/>
</dbReference>
<dbReference type="Proteomes" id="UP001205601">
    <property type="component" value="Unassembled WGS sequence"/>
</dbReference>
<feature type="transmembrane region" description="Helical" evidence="2">
    <location>
        <begin position="273"/>
        <end position="291"/>
    </location>
</feature>
<keyword evidence="2" id="KW-0812">Transmembrane</keyword>
<evidence type="ECO:0000256" key="2">
    <source>
        <dbReference type="SAM" id="Phobius"/>
    </source>
</evidence>
<comment type="caution">
    <text evidence="3">The sequence shown here is derived from an EMBL/GenBank/DDBJ whole genome shotgun (WGS) entry which is preliminary data.</text>
</comment>
<feature type="transmembrane region" description="Helical" evidence="2">
    <location>
        <begin position="335"/>
        <end position="358"/>
    </location>
</feature>
<gene>
    <name evidence="3" type="ORF">N5I32_08455</name>
</gene>
<evidence type="ECO:0000313" key="3">
    <source>
        <dbReference type="EMBL" id="MCT8329539.1"/>
    </source>
</evidence>
<protein>
    <submittedName>
        <fullName evidence="3">MFS transporter</fullName>
    </submittedName>
</protein>
<dbReference type="InterPro" id="IPR036259">
    <property type="entry name" value="MFS_trans_sf"/>
</dbReference>
<dbReference type="EMBL" id="JAOCQF010000001">
    <property type="protein sequence ID" value="MCT8329539.1"/>
    <property type="molecule type" value="Genomic_DNA"/>
</dbReference>
<keyword evidence="2" id="KW-0472">Membrane</keyword>
<keyword evidence="2" id="KW-1133">Transmembrane helix</keyword>
<feature type="transmembrane region" description="Helical" evidence="2">
    <location>
        <begin position="70"/>
        <end position="91"/>
    </location>
</feature>
<feature type="transmembrane region" description="Helical" evidence="2">
    <location>
        <begin position="97"/>
        <end position="118"/>
    </location>
</feature>
<feature type="transmembrane region" description="Helical" evidence="2">
    <location>
        <begin position="209"/>
        <end position="233"/>
    </location>
</feature>
<keyword evidence="4" id="KW-1185">Reference proteome</keyword>
<dbReference type="SUPFAM" id="SSF103473">
    <property type="entry name" value="MFS general substrate transporter"/>
    <property type="match status" value="1"/>
</dbReference>
<dbReference type="RefSeq" id="WP_261494958.1">
    <property type="nucleotide sequence ID" value="NZ_JAOCQF010000001.1"/>
</dbReference>
<dbReference type="Gene3D" id="1.20.1250.20">
    <property type="entry name" value="MFS general substrate transporter like domains"/>
    <property type="match status" value="1"/>
</dbReference>
<organism evidence="3 4">
    <name type="scientific">Albidovulum sediminis</name>
    <dbReference type="NCBI Taxonomy" id="3066345"/>
    <lineage>
        <taxon>Bacteria</taxon>
        <taxon>Pseudomonadati</taxon>
        <taxon>Pseudomonadota</taxon>
        <taxon>Alphaproteobacteria</taxon>
        <taxon>Rhodobacterales</taxon>
        <taxon>Paracoccaceae</taxon>
        <taxon>Albidovulum</taxon>
    </lineage>
</organism>
<dbReference type="PANTHER" id="PTHR11328">
    <property type="entry name" value="MAJOR FACILITATOR SUPERFAMILY DOMAIN-CONTAINING PROTEIN"/>
    <property type="match status" value="1"/>
</dbReference>
<feature type="transmembrane region" description="Helical" evidence="2">
    <location>
        <begin position="297"/>
        <end position="323"/>
    </location>
</feature>